<dbReference type="PANTHER" id="PTHR46796:SF2">
    <property type="entry name" value="TRANSCRIPTIONAL REGULATORY PROTEIN"/>
    <property type="match status" value="1"/>
</dbReference>
<evidence type="ECO:0000256" key="3">
    <source>
        <dbReference type="ARBA" id="ARBA00023163"/>
    </source>
</evidence>
<dbReference type="Proteomes" id="UP000621266">
    <property type="component" value="Unassembled WGS sequence"/>
</dbReference>
<protein>
    <submittedName>
        <fullName evidence="5">AraC family transcriptional regulator</fullName>
    </submittedName>
</protein>
<comment type="caution">
    <text evidence="5">The sequence shown here is derived from an EMBL/GenBank/DDBJ whole genome shotgun (WGS) entry which is preliminary data.</text>
</comment>
<dbReference type="Gene3D" id="1.10.10.60">
    <property type="entry name" value="Homeodomain-like"/>
    <property type="match status" value="1"/>
</dbReference>
<dbReference type="RefSeq" id="WP_098751637.1">
    <property type="nucleotide sequence ID" value="NZ_WHPN01000117.1"/>
</dbReference>
<evidence type="ECO:0000256" key="2">
    <source>
        <dbReference type="ARBA" id="ARBA00023125"/>
    </source>
</evidence>
<reference evidence="5 6" key="1">
    <citation type="submission" date="2019-10" db="EMBL/GenBank/DDBJ databases">
        <title>Streptomyces tenebrisbrunneis sp.nov., an endogenous actinomycete isolated from of Lycium ruthenicum.</title>
        <authorList>
            <person name="Ma L."/>
        </authorList>
    </citation>
    <scope>NUCLEOTIDE SEQUENCE [LARGE SCALE GENOMIC DNA]</scope>
    <source>
        <strain evidence="5 6">TRM 66187</strain>
    </source>
</reference>
<dbReference type="EMBL" id="WHPN01000117">
    <property type="protein sequence ID" value="KAF4410177.1"/>
    <property type="molecule type" value="Genomic_DNA"/>
</dbReference>
<dbReference type="InterPro" id="IPR037923">
    <property type="entry name" value="HTH-like"/>
</dbReference>
<dbReference type="SUPFAM" id="SSF51215">
    <property type="entry name" value="Regulatory protein AraC"/>
    <property type="match status" value="1"/>
</dbReference>
<proteinExistence type="predicted"/>
<keyword evidence="2" id="KW-0238">DNA-binding</keyword>
<dbReference type="Pfam" id="PF12833">
    <property type="entry name" value="HTH_18"/>
    <property type="match status" value="1"/>
</dbReference>
<dbReference type="SUPFAM" id="SSF46689">
    <property type="entry name" value="Homeodomain-like"/>
    <property type="match status" value="2"/>
</dbReference>
<dbReference type="InterPro" id="IPR018060">
    <property type="entry name" value="HTH_AraC"/>
</dbReference>
<dbReference type="Pfam" id="PF02311">
    <property type="entry name" value="AraC_binding"/>
    <property type="match status" value="1"/>
</dbReference>
<dbReference type="InterPro" id="IPR050204">
    <property type="entry name" value="AraC_XylS_family_regulators"/>
</dbReference>
<name>A0ABQ7FN88_9ACTN</name>
<dbReference type="InterPro" id="IPR009057">
    <property type="entry name" value="Homeodomain-like_sf"/>
</dbReference>
<organism evidence="5 6">
    <name type="scientific">Streptomyces lycii</name>
    <dbReference type="NCBI Taxonomy" id="2654337"/>
    <lineage>
        <taxon>Bacteria</taxon>
        <taxon>Bacillati</taxon>
        <taxon>Actinomycetota</taxon>
        <taxon>Actinomycetes</taxon>
        <taxon>Kitasatosporales</taxon>
        <taxon>Streptomycetaceae</taxon>
        <taxon>Streptomyces</taxon>
    </lineage>
</organism>
<evidence type="ECO:0000313" key="6">
    <source>
        <dbReference type="Proteomes" id="UP000621266"/>
    </source>
</evidence>
<dbReference type="InterPro" id="IPR003313">
    <property type="entry name" value="AraC-bd"/>
</dbReference>
<keyword evidence="6" id="KW-1185">Reference proteome</keyword>
<keyword evidence="3" id="KW-0804">Transcription</keyword>
<evidence type="ECO:0000259" key="4">
    <source>
        <dbReference type="PROSITE" id="PS01124"/>
    </source>
</evidence>
<feature type="domain" description="HTH araC/xylS-type" evidence="4">
    <location>
        <begin position="165"/>
        <end position="262"/>
    </location>
</feature>
<gene>
    <name evidence="5" type="ORF">GCU69_05210</name>
</gene>
<accession>A0ABQ7FN88</accession>
<evidence type="ECO:0000256" key="1">
    <source>
        <dbReference type="ARBA" id="ARBA00023015"/>
    </source>
</evidence>
<sequence length="271" mass="30114">MPPGMRTAAWRPRVEGIQEVLHARLLGHSYPMHTHDSWTLLLVDDGVVRYDLDRGSHGAPSNLVTVLPPHIPHNGTPATARGLRKRVLYLDTALLGEELIGRAADRPGIDDPGLRRRVHRLHTALTLPHEDLEAESRLALIVEHVRARLGRAPEARPGGGDVLAHRLRDLLHARVREGVTLGEAAALLHAHPTHLVRAFTREFGMPPHRYLVSARVDLARRLLLDGRPPHEVATAAGFYDQPHLTRHFKRVLGVSPGRYTAGRRSTSRTGR</sequence>
<dbReference type="PANTHER" id="PTHR46796">
    <property type="entry name" value="HTH-TYPE TRANSCRIPTIONAL ACTIVATOR RHAS-RELATED"/>
    <property type="match status" value="1"/>
</dbReference>
<keyword evidence="1" id="KW-0805">Transcription regulation</keyword>
<dbReference type="PROSITE" id="PS01124">
    <property type="entry name" value="HTH_ARAC_FAMILY_2"/>
    <property type="match status" value="1"/>
</dbReference>
<evidence type="ECO:0000313" key="5">
    <source>
        <dbReference type="EMBL" id="KAF4410177.1"/>
    </source>
</evidence>
<dbReference type="SMART" id="SM00342">
    <property type="entry name" value="HTH_ARAC"/>
    <property type="match status" value="1"/>
</dbReference>